<dbReference type="AlphaFoldDB" id="A0A2K8P359"/>
<dbReference type="InterPro" id="IPR030945">
    <property type="entry name" value="EcfS_MSC_0063"/>
</dbReference>
<feature type="transmembrane region" description="Helical" evidence="1">
    <location>
        <begin position="70"/>
        <end position="91"/>
    </location>
</feature>
<protein>
    <recommendedName>
        <fullName evidence="4">ECF transporter S component</fullName>
    </recommendedName>
</protein>
<name>A0A2K8P359_9MOLU</name>
<reference evidence="2 3" key="1">
    <citation type="submission" date="2017-11" db="EMBL/GenBank/DDBJ databases">
        <title>Genome sequence of Mesoplasma coleopterae BARC 779 (ATCC 49583).</title>
        <authorList>
            <person name="Lo W.-S."/>
            <person name="Kuo C.-H."/>
        </authorList>
    </citation>
    <scope>NUCLEOTIDE SEQUENCE [LARGE SCALE GENOMIC DNA]</scope>
    <source>
        <strain evidence="2 3">BARC 779</strain>
    </source>
</reference>
<evidence type="ECO:0000256" key="1">
    <source>
        <dbReference type="SAM" id="Phobius"/>
    </source>
</evidence>
<keyword evidence="3" id="KW-1185">Reference proteome</keyword>
<dbReference type="Gene3D" id="1.10.1760.20">
    <property type="match status" value="1"/>
</dbReference>
<dbReference type="NCBIfam" id="TIGR04522">
    <property type="entry name" value="EcfS_MSC_0063"/>
    <property type="match status" value="1"/>
</dbReference>
<dbReference type="Proteomes" id="UP000232221">
    <property type="component" value="Chromosome"/>
</dbReference>
<keyword evidence="1" id="KW-0812">Transmembrane</keyword>
<evidence type="ECO:0008006" key="4">
    <source>
        <dbReference type="Google" id="ProtNLM"/>
    </source>
</evidence>
<feature type="transmembrane region" description="Helical" evidence="1">
    <location>
        <begin position="6"/>
        <end position="31"/>
    </location>
</feature>
<dbReference type="EMBL" id="CP024968">
    <property type="protein sequence ID" value="ATZ20938.1"/>
    <property type="molecule type" value="Genomic_DNA"/>
</dbReference>
<feature type="transmembrane region" description="Helical" evidence="1">
    <location>
        <begin position="43"/>
        <end position="64"/>
    </location>
</feature>
<sequence>MNKKRWSIKYICLIGMLSALLVTLSLVTMLFTSDGVAIQFTTGVYLVFCYLVPGYGMLVGGIVYGAIMDLALNSVITMGITILINVLMFFIMKYGSKLITKHAAVILAASLVFLYIPFLYYVVWNTQEISTRNGLAVKEAIVDSIQWIVSIVVFEVMYLTLSKTKLNEKLSNF</sequence>
<dbReference type="RefSeq" id="WP_164703818.1">
    <property type="nucleotide sequence ID" value="NZ_CP022510.1"/>
</dbReference>
<dbReference type="KEGG" id="mcol:MCOLE_v1c04250"/>
<organism evidence="2 3">
    <name type="scientific">Mesoplasma coleopterae</name>
    <dbReference type="NCBI Taxonomy" id="324078"/>
    <lineage>
        <taxon>Bacteria</taxon>
        <taxon>Bacillati</taxon>
        <taxon>Mycoplasmatota</taxon>
        <taxon>Mollicutes</taxon>
        <taxon>Entomoplasmatales</taxon>
        <taxon>Entomoplasmataceae</taxon>
        <taxon>Mesoplasma</taxon>
    </lineage>
</organism>
<proteinExistence type="predicted"/>
<evidence type="ECO:0000313" key="3">
    <source>
        <dbReference type="Proteomes" id="UP000232221"/>
    </source>
</evidence>
<keyword evidence="1" id="KW-1133">Transmembrane helix</keyword>
<gene>
    <name evidence="2" type="ORF">MCOLE_v1c04250</name>
</gene>
<feature type="transmembrane region" description="Helical" evidence="1">
    <location>
        <begin position="103"/>
        <end position="124"/>
    </location>
</feature>
<keyword evidence="1" id="KW-0472">Membrane</keyword>
<accession>A0A2K8P359</accession>
<evidence type="ECO:0000313" key="2">
    <source>
        <dbReference type="EMBL" id="ATZ20938.1"/>
    </source>
</evidence>